<keyword evidence="1" id="KW-0812">Transmembrane</keyword>
<reference evidence="2 3" key="1">
    <citation type="submission" date="2019-04" db="EMBL/GenBank/DDBJ databases">
        <title>Complete genome sequence of Agrobacterium tumefaciens CFBP7129.</title>
        <authorList>
            <person name="Haryono M."/>
            <person name="Lin Y.-C."/>
            <person name="Lai E.-M."/>
            <person name="Kuo C.-H."/>
        </authorList>
    </citation>
    <scope>NUCLEOTIDE SEQUENCE [LARGE SCALE GENOMIC DNA]</scope>
    <source>
        <strain evidence="2 3">CFBP7129</strain>
    </source>
</reference>
<keyword evidence="1" id="KW-1133">Transmembrane helix</keyword>
<gene>
    <name evidence="2" type="ORF">CFBP7129_00505</name>
</gene>
<dbReference type="AlphaFoldDB" id="A0A4D7YT44"/>
<dbReference type="RefSeq" id="WP_137002840.1">
    <property type="nucleotide sequence ID" value="NZ_CP039922.1"/>
</dbReference>
<organism evidence="2 3">
    <name type="scientific">Agrobacterium tumefaciens</name>
    <dbReference type="NCBI Taxonomy" id="358"/>
    <lineage>
        <taxon>Bacteria</taxon>
        <taxon>Pseudomonadati</taxon>
        <taxon>Pseudomonadota</taxon>
        <taxon>Alphaproteobacteria</taxon>
        <taxon>Hyphomicrobiales</taxon>
        <taxon>Rhizobiaceae</taxon>
        <taxon>Rhizobium/Agrobacterium group</taxon>
        <taxon>Agrobacterium</taxon>
        <taxon>Agrobacterium tumefaciens complex</taxon>
    </lineage>
</organism>
<keyword evidence="1" id="KW-0472">Membrane</keyword>
<feature type="transmembrane region" description="Helical" evidence="1">
    <location>
        <begin position="43"/>
        <end position="65"/>
    </location>
</feature>
<protein>
    <submittedName>
        <fullName evidence="2">Uncharacterized protein</fullName>
    </submittedName>
</protein>
<dbReference type="Proteomes" id="UP000298649">
    <property type="component" value="Chromosome circular"/>
</dbReference>
<evidence type="ECO:0000313" key="3">
    <source>
        <dbReference type="Proteomes" id="UP000298649"/>
    </source>
</evidence>
<accession>A0A4D7YT44</accession>
<sequence length="171" mass="19136">MAIHKPVITGWRLTSSNCERLLIVHAREQSTNGVVRMGCGVQVWLQVGQLLGTLAIGGVAGIIAWRQWRTAQDKVKLDLFDRRFAVFMDARRLVSEAAALGKITDQNLPNEVIARGRFLFGDEVLAKLGELHGLCTRLLTNDHHAPSQMSTWLDEFHGMMRPYMSLGNLKT</sequence>
<proteinExistence type="predicted"/>
<dbReference type="EMBL" id="CP039922">
    <property type="protein sequence ID" value="QCL92843.1"/>
    <property type="molecule type" value="Genomic_DNA"/>
</dbReference>
<evidence type="ECO:0000256" key="1">
    <source>
        <dbReference type="SAM" id="Phobius"/>
    </source>
</evidence>
<name>A0A4D7YT44_AGRTU</name>
<evidence type="ECO:0000313" key="2">
    <source>
        <dbReference type="EMBL" id="QCL92843.1"/>
    </source>
</evidence>